<name>A0A382S6E3_9ZZZZ</name>
<protein>
    <submittedName>
        <fullName evidence="2">Uncharacterized protein</fullName>
    </submittedName>
</protein>
<evidence type="ECO:0000256" key="1">
    <source>
        <dbReference type="SAM" id="MobiDB-lite"/>
    </source>
</evidence>
<feature type="region of interest" description="Disordered" evidence="1">
    <location>
        <begin position="9"/>
        <end position="28"/>
    </location>
</feature>
<accession>A0A382S6E3</accession>
<reference evidence="2" key="1">
    <citation type="submission" date="2018-05" db="EMBL/GenBank/DDBJ databases">
        <authorList>
            <person name="Lanie J.A."/>
            <person name="Ng W.-L."/>
            <person name="Kazmierczak K.M."/>
            <person name="Andrzejewski T.M."/>
            <person name="Davidsen T.M."/>
            <person name="Wayne K.J."/>
            <person name="Tettelin H."/>
            <person name="Glass J.I."/>
            <person name="Rusch D."/>
            <person name="Podicherti R."/>
            <person name="Tsui H.-C.T."/>
            <person name="Winkler M.E."/>
        </authorList>
    </citation>
    <scope>NUCLEOTIDE SEQUENCE</scope>
</reference>
<proteinExistence type="predicted"/>
<gene>
    <name evidence="2" type="ORF">METZ01_LOCUS357572</name>
</gene>
<dbReference type="AlphaFoldDB" id="A0A382S6E3"/>
<sequence>MNPDLVFSAGFDSDSGQGSTLIPGDRGGDRARRFTLDGRINLECIL</sequence>
<dbReference type="EMBL" id="UINC01126318">
    <property type="protein sequence ID" value="SVD04718.1"/>
    <property type="molecule type" value="Genomic_DNA"/>
</dbReference>
<evidence type="ECO:0000313" key="2">
    <source>
        <dbReference type="EMBL" id="SVD04718.1"/>
    </source>
</evidence>
<organism evidence="2">
    <name type="scientific">marine metagenome</name>
    <dbReference type="NCBI Taxonomy" id="408172"/>
    <lineage>
        <taxon>unclassified sequences</taxon>
        <taxon>metagenomes</taxon>
        <taxon>ecological metagenomes</taxon>
    </lineage>
</organism>